<protein>
    <submittedName>
        <fullName evidence="1">Uncharacterized protein</fullName>
    </submittedName>
</protein>
<name>A0A0C3SBA6_PHLG1</name>
<organism evidence="1 2">
    <name type="scientific">Phlebiopsis gigantea (strain 11061_1 CR5-6)</name>
    <name type="common">White-rot fungus</name>
    <name type="synonym">Peniophora gigantea</name>
    <dbReference type="NCBI Taxonomy" id="745531"/>
    <lineage>
        <taxon>Eukaryota</taxon>
        <taxon>Fungi</taxon>
        <taxon>Dikarya</taxon>
        <taxon>Basidiomycota</taxon>
        <taxon>Agaricomycotina</taxon>
        <taxon>Agaricomycetes</taxon>
        <taxon>Polyporales</taxon>
        <taxon>Phanerochaetaceae</taxon>
        <taxon>Phlebiopsis</taxon>
    </lineage>
</organism>
<evidence type="ECO:0000313" key="2">
    <source>
        <dbReference type="Proteomes" id="UP000053257"/>
    </source>
</evidence>
<dbReference type="HOGENOM" id="CLU_567544_0_0_1"/>
<dbReference type="AlphaFoldDB" id="A0A0C3SBA6"/>
<dbReference type="EMBL" id="KN840491">
    <property type="protein sequence ID" value="KIP07780.1"/>
    <property type="molecule type" value="Genomic_DNA"/>
</dbReference>
<evidence type="ECO:0000313" key="1">
    <source>
        <dbReference type="EMBL" id="KIP07780.1"/>
    </source>
</evidence>
<gene>
    <name evidence="1" type="ORF">PHLGIDRAFT_408733</name>
</gene>
<keyword evidence="2" id="KW-1185">Reference proteome</keyword>
<dbReference type="Proteomes" id="UP000053257">
    <property type="component" value="Unassembled WGS sequence"/>
</dbReference>
<proteinExistence type="predicted"/>
<accession>A0A0C3SBA6</accession>
<dbReference type="OrthoDB" id="2802955at2759"/>
<sequence>MERMSSARNTSLGSTIPPELFERFTHFLSGGDCAIFQDERARYSPRIPLKVTKRELGSCSLVCWMWAKALRRNLFKELEIRSHDDARQLMDHAQCDLWPEGFRISAYIDTLILFQNVHHYSWTHNVTHHSSRFPKLRGNVKLILSIPDARSNDNTPFPNTVHHHLPRTLPPAALNHLVLHKPFFSTFDDLVSLVSSTSLNTLEIQSPSWHDSIYAAERPQKQLRPTRMPLRHLYVNYKSSSEPNCSDSGLNVQNPMWLLVWLLTTARAPRLVRDASGHMPTRIVHASRTDISKLVELVKILWSECRCALCTHSGTGKEHAGVSREVTIHWVCSPEPSVLRDSIATDHTLQLALRGHTLNATLTPFGKLRDLGFDLGDVDSLYSAQHISFPSDISTFFKDLNFNFALLDRTLAEMDLSSMTRCRIDIGCQEMYDDSEDCPLESALRLQLVHLQASGCLKVVVCSKDLIRLGAKVDAELQPAP</sequence>
<reference evidence="1 2" key="1">
    <citation type="journal article" date="2014" name="PLoS Genet.">
        <title>Analysis of the Phlebiopsis gigantea genome, transcriptome and secretome provides insight into its pioneer colonization strategies of wood.</title>
        <authorList>
            <person name="Hori C."/>
            <person name="Ishida T."/>
            <person name="Igarashi K."/>
            <person name="Samejima M."/>
            <person name="Suzuki H."/>
            <person name="Master E."/>
            <person name="Ferreira P."/>
            <person name="Ruiz-Duenas F.J."/>
            <person name="Held B."/>
            <person name="Canessa P."/>
            <person name="Larrondo L.F."/>
            <person name="Schmoll M."/>
            <person name="Druzhinina I.S."/>
            <person name="Kubicek C.P."/>
            <person name="Gaskell J.A."/>
            <person name="Kersten P."/>
            <person name="St John F."/>
            <person name="Glasner J."/>
            <person name="Sabat G."/>
            <person name="Splinter BonDurant S."/>
            <person name="Syed K."/>
            <person name="Yadav J."/>
            <person name="Mgbeahuruike A.C."/>
            <person name="Kovalchuk A."/>
            <person name="Asiegbu F.O."/>
            <person name="Lackner G."/>
            <person name="Hoffmeister D."/>
            <person name="Rencoret J."/>
            <person name="Gutierrez A."/>
            <person name="Sun H."/>
            <person name="Lindquist E."/>
            <person name="Barry K."/>
            <person name="Riley R."/>
            <person name="Grigoriev I.V."/>
            <person name="Henrissat B."/>
            <person name="Kues U."/>
            <person name="Berka R.M."/>
            <person name="Martinez A.T."/>
            <person name="Covert S.F."/>
            <person name="Blanchette R.A."/>
            <person name="Cullen D."/>
        </authorList>
    </citation>
    <scope>NUCLEOTIDE SEQUENCE [LARGE SCALE GENOMIC DNA]</scope>
    <source>
        <strain evidence="1 2">11061_1 CR5-6</strain>
    </source>
</reference>